<dbReference type="InterPro" id="IPR009038">
    <property type="entry name" value="GOLD_dom"/>
</dbReference>
<dbReference type="SMART" id="SM01190">
    <property type="entry name" value="EMP24_GP25L"/>
    <property type="match status" value="1"/>
</dbReference>
<protein>
    <recommendedName>
        <fullName evidence="10">GOLD domain-containing protein</fullName>
    </recommendedName>
</protein>
<comment type="similarity">
    <text evidence="2">Belongs to the EMP24/GP25L family.</text>
</comment>
<keyword evidence="12" id="KW-1185">Reference proteome</keyword>
<dbReference type="STRING" id="3818.A0A445CKI3"/>
<evidence type="ECO:0000256" key="1">
    <source>
        <dbReference type="ARBA" id="ARBA00004479"/>
    </source>
</evidence>
<dbReference type="PROSITE" id="PS50866">
    <property type="entry name" value="GOLD"/>
    <property type="match status" value="1"/>
</dbReference>
<dbReference type="Proteomes" id="UP000289738">
    <property type="component" value="Chromosome A06"/>
</dbReference>
<keyword evidence="4" id="KW-0732">Signal</keyword>
<dbReference type="AlphaFoldDB" id="A0A445CKI3"/>
<keyword evidence="5 9" id="KW-1133">Transmembrane helix</keyword>
<evidence type="ECO:0000256" key="9">
    <source>
        <dbReference type="SAM" id="Phobius"/>
    </source>
</evidence>
<reference evidence="11 12" key="1">
    <citation type="submission" date="2019-01" db="EMBL/GenBank/DDBJ databases">
        <title>Sequencing of cultivated peanut Arachis hypogaea provides insights into genome evolution and oil improvement.</title>
        <authorList>
            <person name="Chen X."/>
        </authorList>
    </citation>
    <scope>NUCLEOTIDE SEQUENCE [LARGE SCALE GENOMIC DNA]</scope>
    <source>
        <strain evidence="12">cv. Fuhuasheng</strain>
        <tissue evidence="11">Leaves</tissue>
    </source>
</reference>
<keyword evidence="3 9" id="KW-0812">Transmembrane</keyword>
<feature type="compositionally biased region" description="Basic and acidic residues" evidence="8">
    <location>
        <begin position="196"/>
        <end position="216"/>
    </location>
</feature>
<dbReference type="PANTHER" id="PTHR22811">
    <property type="entry name" value="TRANSMEMBRANE EMP24 DOMAIN-CONTAINING PROTEIN"/>
    <property type="match status" value="1"/>
</dbReference>
<dbReference type="GO" id="GO:0016020">
    <property type="term" value="C:membrane"/>
    <property type="evidence" value="ECO:0007669"/>
    <property type="project" value="UniProtKB-SubCell"/>
</dbReference>
<sequence>MNYLYPGFRKIDPDKWEFANEGFVRGHRHLLTSIRRRKAPPPPIQTQTSQSQQGHCLEVGRFGLDEEIDRLRRDKQVLMIELVRLRQQQQTTRSYLQAMEQRLKGTEIKQQQMMAFLAKAMKNPVFIQQLIQHKEKRKELEDAMTKKRRRPIEQGPSCSTTTVKVENPPEFAGYAGGFGASELQILAMEMQGYGRGRRESTEHEHEQEQEQEQERLDKELDDEGFWEELFSENFEGDLDISQDEEEDVNVLANRLGYLGSSPKRVHPVDGISTVQAHHHLNWGQDSVDWNKDSVVVIANGYQVADPDLPRITTECCFRVKSHQLTNCGVFLTLEISMGWFSSSKMCTINIVMAFLVSMISKGLALSISLSDMECVSEHVFHDGDIVSGSFVVMDHDIFWNSDHPGIDFTVTGPGGSVVHSLKGTSGDKFEFKAVQNGIYKFCFINPVSTPETVSFYIHIGHIPNENDLAKDEHLDPINVKIAELREALESIVSEQKYLRARDARHRYTNESTRRRVVFYTVLEYVLFAATSILQVVYIRRLFSKSFAYNRV</sequence>
<comment type="subcellular location">
    <subcellularLocation>
        <location evidence="7">Endomembrane system</location>
        <topology evidence="7">Single-pass membrane protein</topology>
    </subcellularLocation>
    <subcellularLocation>
        <location evidence="1">Membrane</location>
        <topology evidence="1">Single-pass type I membrane protein</topology>
    </subcellularLocation>
</comment>
<dbReference type="Pfam" id="PF01105">
    <property type="entry name" value="EMP24_GP25L"/>
    <property type="match status" value="1"/>
</dbReference>
<evidence type="ECO:0000256" key="3">
    <source>
        <dbReference type="ARBA" id="ARBA00022692"/>
    </source>
</evidence>
<feature type="domain" description="GOLD" evidence="10">
    <location>
        <begin position="372"/>
        <end position="459"/>
    </location>
</feature>
<feature type="transmembrane region" description="Helical" evidence="9">
    <location>
        <begin position="516"/>
        <end position="538"/>
    </location>
</feature>
<organism evidence="11 12">
    <name type="scientific">Arachis hypogaea</name>
    <name type="common">Peanut</name>
    <dbReference type="NCBI Taxonomy" id="3818"/>
    <lineage>
        <taxon>Eukaryota</taxon>
        <taxon>Viridiplantae</taxon>
        <taxon>Streptophyta</taxon>
        <taxon>Embryophyta</taxon>
        <taxon>Tracheophyta</taxon>
        <taxon>Spermatophyta</taxon>
        <taxon>Magnoliopsida</taxon>
        <taxon>eudicotyledons</taxon>
        <taxon>Gunneridae</taxon>
        <taxon>Pentapetalae</taxon>
        <taxon>rosids</taxon>
        <taxon>fabids</taxon>
        <taxon>Fabales</taxon>
        <taxon>Fabaceae</taxon>
        <taxon>Papilionoideae</taxon>
        <taxon>50 kb inversion clade</taxon>
        <taxon>dalbergioids sensu lato</taxon>
        <taxon>Dalbergieae</taxon>
        <taxon>Pterocarpus clade</taxon>
        <taxon>Arachis</taxon>
    </lineage>
</organism>
<feature type="region of interest" description="Disordered" evidence="8">
    <location>
        <begin position="193"/>
        <end position="216"/>
    </location>
</feature>
<evidence type="ECO:0000256" key="7">
    <source>
        <dbReference type="ARBA" id="ARBA00037847"/>
    </source>
</evidence>
<dbReference type="InterPro" id="IPR036598">
    <property type="entry name" value="GOLD_dom_sf"/>
</dbReference>
<evidence type="ECO:0000256" key="4">
    <source>
        <dbReference type="ARBA" id="ARBA00022729"/>
    </source>
</evidence>
<dbReference type="InterPro" id="IPR015720">
    <property type="entry name" value="Emp24-like"/>
</dbReference>
<gene>
    <name evidence="11" type="ORF">Ahy_A06g026445</name>
</gene>
<evidence type="ECO:0000256" key="5">
    <source>
        <dbReference type="ARBA" id="ARBA00022989"/>
    </source>
</evidence>
<evidence type="ECO:0000313" key="11">
    <source>
        <dbReference type="EMBL" id="RYR51427.1"/>
    </source>
</evidence>
<evidence type="ECO:0000259" key="10">
    <source>
        <dbReference type="PROSITE" id="PS50866"/>
    </source>
</evidence>
<keyword evidence="6 9" id="KW-0472">Membrane</keyword>
<evidence type="ECO:0000313" key="12">
    <source>
        <dbReference type="Proteomes" id="UP000289738"/>
    </source>
</evidence>
<dbReference type="GO" id="GO:0012505">
    <property type="term" value="C:endomembrane system"/>
    <property type="evidence" value="ECO:0007669"/>
    <property type="project" value="UniProtKB-SubCell"/>
</dbReference>
<evidence type="ECO:0000256" key="6">
    <source>
        <dbReference type="ARBA" id="ARBA00023136"/>
    </source>
</evidence>
<evidence type="ECO:0000256" key="8">
    <source>
        <dbReference type="SAM" id="MobiDB-lite"/>
    </source>
</evidence>
<comment type="caution">
    <text evidence="11">The sequence shown here is derived from an EMBL/GenBank/DDBJ whole genome shotgun (WGS) entry which is preliminary data.</text>
</comment>
<dbReference type="EMBL" id="SDMP01000006">
    <property type="protein sequence ID" value="RYR51427.1"/>
    <property type="molecule type" value="Genomic_DNA"/>
</dbReference>
<proteinExistence type="inferred from homology"/>
<feature type="region of interest" description="Disordered" evidence="8">
    <location>
        <begin position="143"/>
        <end position="164"/>
    </location>
</feature>
<evidence type="ECO:0000256" key="2">
    <source>
        <dbReference type="ARBA" id="ARBA00007104"/>
    </source>
</evidence>
<dbReference type="SUPFAM" id="SSF101576">
    <property type="entry name" value="Supernatant protein factor (SPF), C-terminal domain"/>
    <property type="match status" value="1"/>
</dbReference>
<accession>A0A445CKI3</accession>
<name>A0A445CKI3_ARAHY</name>